<evidence type="ECO:0000256" key="3">
    <source>
        <dbReference type="SAM" id="MobiDB-lite"/>
    </source>
</evidence>
<protein>
    <submittedName>
        <fullName evidence="7">Zn-dependent exopeptidase</fullName>
    </submittedName>
</protein>
<gene>
    <name evidence="7" type="ORF">OBBRIDRAFT_166507</name>
</gene>
<dbReference type="CDD" id="cd08022">
    <property type="entry name" value="M28_PSMA_like"/>
    <property type="match status" value="1"/>
</dbReference>
<dbReference type="Gene3D" id="3.40.630.10">
    <property type="entry name" value="Zn peptidases"/>
    <property type="match status" value="1"/>
</dbReference>
<feature type="region of interest" description="Disordered" evidence="3">
    <location>
        <begin position="1"/>
        <end position="30"/>
    </location>
</feature>
<dbReference type="EMBL" id="KV722345">
    <property type="protein sequence ID" value="OCH94344.1"/>
    <property type="molecule type" value="Genomic_DNA"/>
</dbReference>
<dbReference type="InterPro" id="IPR007365">
    <property type="entry name" value="TFR-like_dimer_dom"/>
</dbReference>
<evidence type="ECO:0000313" key="8">
    <source>
        <dbReference type="Proteomes" id="UP000250043"/>
    </source>
</evidence>
<keyword evidence="2" id="KW-0175">Coiled coil</keyword>
<sequence>MSDVKVDPVDEKNPVKDIPPPVATPRLTSRSRRNADAWGRWLRVLIFVLLGYTCVQHWRKVLESRDIDEGSWMARALGKHGEWRKGPFGKKAEAAFLVVPNPINAVGASVQYATKPHMAGTPGDFKTATDFLELLQTELGAVAPESPPIYSAGTVESRNATLSIPSLRTPTAWIDVYYPVMNTALDRSLEILDDDGSVVWKAELEEVADDTDPDAGKYFDAVPAWHGLSKGGEAKGKLVYANYGNQEDYDDLAAQGIDLNGTIVIVRYGGIFRGLKVKGAQERGAVGVLIYSDPRDDGTVTAENGYIPYPHGPARNPNSVQRGSTQYLSVYPGDPTTPGYPSYENSTRTEGTNIPKIPSLPISWANAKVLLREIKEDGSGRNRTISLVNHVDDRVIPIWNTMGVIPGLIKDEIVMIGNHRDAWVLGASDPSSGTVSMHEVIRGFGALLRRGWKPLRTIVIASWDAEEYGLIGSTEWGEDFTDFIEENIVAYLNLDSSVSGSRFSPSASPSLAHFVRSAAQDVSHPTKPGKTLWDARQDRGILTGEHIDPEALAMYEEALQAVDEVGIGALGSGSDYTVFLQRAGVASHSGGFGSTLSDPVYHYHSVFDSHRWQLLYGDPGFVRHVAIAKYLGLMTLRMADSVVLPINTTHYAFELEAYLDKVESIASSAAIDVDFDSLRDSIHHLQHASKKFDKEKEEAERKLQHIVKRVAKHRAIRHKVKEIICKIKSVFGLKCTRGENLHACHAHHQHGHGREVEQQVPSVETKSGQVVKPRLGRYMGILKEKRAHEHGKHDEHTKGKLGKHLYKKLKRAVKRVRAVNKKLASFERGFIHEDGIKDREWYRHLGVAPGKWLGYGATTLPALTEAITYEKNATLVQHETSRLTVLIDKLAKEIEL</sequence>
<keyword evidence="8" id="KW-1185">Reference proteome</keyword>
<dbReference type="Pfam" id="PF02225">
    <property type="entry name" value="PA"/>
    <property type="match status" value="1"/>
</dbReference>
<evidence type="ECO:0000259" key="4">
    <source>
        <dbReference type="Pfam" id="PF02225"/>
    </source>
</evidence>
<dbReference type="InterPro" id="IPR039373">
    <property type="entry name" value="Peptidase_M28B"/>
</dbReference>
<dbReference type="GO" id="GO:0004180">
    <property type="term" value="F:carboxypeptidase activity"/>
    <property type="evidence" value="ECO:0007669"/>
    <property type="project" value="TreeGrafter"/>
</dbReference>
<dbReference type="InterPro" id="IPR046450">
    <property type="entry name" value="PA_dom_sf"/>
</dbReference>
<feature type="region of interest" description="Disordered" evidence="3">
    <location>
        <begin position="748"/>
        <end position="767"/>
    </location>
</feature>
<dbReference type="SUPFAM" id="SSF53187">
    <property type="entry name" value="Zn-dependent exopeptidases"/>
    <property type="match status" value="1"/>
</dbReference>
<feature type="coiled-coil region" evidence="2">
    <location>
        <begin position="682"/>
        <end position="716"/>
    </location>
</feature>
<dbReference type="AlphaFoldDB" id="A0A8E2DR90"/>
<dbReference type="OrthoDB" id="5841748at2759"/>
<dbReference type="PANTHER" id="PTHR10404">
    <property type="entry name" value="N-ACETYLATED-ALPHA-LINKED ACIDIC DIPEPTIDASE"/>
    <property type="match status" value="1"/>
</dbReference>
<evidence type="ECO:0000313" key="7">
    <source>
        <dbReference type="EMBL" id="OCH94344.1"/>
    </source>
</evidence>
<feature type="domain" description="Transferrin receptor-like dimerisation" evidence="5">
    <location>
        <begin position="808"/>
        <end position="894"/>
    </location>
</feature>
<dbReference type="InterPro" id="IPR003137">
    <property type="entry name" value="PA_domain"/>
</dbReference>
<dbReference type="Gene3D" id="3.50.30.30">
    <property type="match status" value="1"/>
</dbReference>
<dbReference type="InterPro" id="IPR007484">
    <property type="entry name" value="Peptidase_M28"/>
</dbReference>
<feature type="domain" description="PA" evidence="4">
    <location>
        <begin position="235"/>
        <end position="306"/>
    </location>
</feature>
<accession>A0A8E2DR90</accession>
<dbReference type="Gene3D" id="1.20.930.40">
    <property type="entry name" value="Transferrin receptor-like, dimerisation domain"/>
    <property type="match status" value="1"/>
</dbReference>
<dbReference type="SUPFAM" id="SSF52025">
    <property type="entry name" value="PA domain"/>
    <property type="match status" value="1"/>
</dbReference>
<dbReference type="SUPFAM" id="SSF47672">
    <property type="entry name" value="Transferrin receptor-like dimerisation domain"/>
    <property type="match status" value="2"/>
</dbReference>
<dbReference type="Pfam" id="PF04389">
    <property type="entry name" value="Peptidase_M28"/>
    <property type="match status" value="1"/>
</dbReference>
<evidence type="ECO:0000256" key="1">
    <source>
        <dbReference type="ARBA" id="ARBA00005634"/>
    </source>
</evidence>
<evidence type="ECO:0000256" key="2">
    <source>
        <dbReference type="SAM" id="Coils"/>
    </source>
</evidence>
<reference evidence="7 8" key="1">
    <citation type="submission" date="2016-07" db="EMBL/GenBank/DDBJ databases">
        <title>Draft genome of the white-rot fungus Obba rivulosa 3A-2.</title>
        <authorList>
            <consortium name="DOE Joint Genome Institute"/>
            <person name="Miettinen O."/>
            <person name="Riley R."/>
            <person name="Acob R."/>
            <person name="Barry K."/>
            <person name="Cullen D."/>
            <person name="De Vries R."/>
            <person name="Hainaut M."/>
            <person name="Hatakka A."/>
            <person name="Henrissat B."/>
            <person name="Hilden K."/>
            <person name="Kuo R."/>
            <person name="Labutti K."/>
            <person name="Lipzen A."/>
            <person name="Makela M.R."/>
            <person name="Sandor L."/>
            <person name="Spatafora J.W."/>
            <person name="Grigoriev I.V."/>
            <person name="Hibbett D.S."/>
        </authorList>
    </citation>
    <scope>NUCLEOTIDE SEQUENCE [LARGE SCALE GENOMIC DNA]</scope>
    <source>
        <strain evidence="7 8">3A-2</strain>
    </source>
</reference>
<evidence type="ECO:0000259" key="5">
    <source>
        <dbReference type="Pfam" id="PF04253"/>
    </source>
</evidence>
<name>A0A8E2DR90_9APHY</name>
<dbReference type="Pfam" id="PF04253">
    <property type="entry name" value="TFR_dimer"/>
    <property type="match status" value="1"/>
</dbReference>
<feature type="compositionally biased region" description="Basic and acidic residues" evidence="3">
    <location>
        <begin position="1"/>
        <end position="15"/>
    </location>
</feature>
<feature type="domain" description="Peptidase M28" evidence="6">
    <location>
        <begin position="400"/>
        <end position="539"/>
    </location>
</feature>
<evidence type="ECO:0000259" key="6">
    <source>
        <dbReference type="Pfam" id="PF04389"/>
    </source>
</evidence>
<dbReference type="CDD" id="cd02121">
    <property type="entry name" value="PA_GCPII_like"/>
    <property type="match status" value="1"/>
</dbReference>
<comment type="similarity">
    <text evidence="1">Belongs to the peptidase M28 family. M28B subfamily.</text>
</comment>
<organism evidence="7 8">
    <name type="scientific">Obba rivulosa</name>
    <dbReference type="NCBI Taxonomy" id="1052685"/>
    <lineage>
        <taxon>Eukaryota</taxon>
        <taxon>Fungi</taxon>
        <taxon>Dikarya</taxon>
        <taxon>Basidiomycota</taxon>
        <taxon>Agaricomycotina</taxon>
        <taxon>Agaricomycetes</taxon>
        <taxon>Polyporales</taxon>
        <taxon>Gelatoporiaceae</taxon>
        <taxon>Obba</taxon>
    </lineage>
</organism>
<proteinExistence type="inferred from homology"/>
<dbReference type="InterPro" id="IPR036757">
    <property type="entry name" value="TFR-like_dimer_dom_sf"/>
</dbReference>
<dbReference type="Proteomes" id="UP000250043">
    <property type="component" value="Unassembled WGS sequence"/>
</dbReference>
<dbReference type="FunFam" id="3.40.630.10:FF:000101">
    <property type="entry name" value="N-acetylated alpha-linked acidic dipeptidase like 1"/>
    <property type="match status" value="1"/>
</dbReference>
<dbReference type="PANTHER" id="PTHR10404:SF46">
    <property type="entry name" value="VACUOLAR PROTEIN SORTING-ASSOCIATED PROTEIN 70"/>
    <property type="match status" value="1"/>
</dbReference>